<gene>
    <name evidence="1" type="ORF">S01H1_05008</name>
</gene>
<protein>
    <submittedName>
        <fullName evidence="1">Uncharacterized protein</fullName>
    </submittedName>
</protein>
<comment type="caution">
    <text evidence="1">The sequence shown here is derived from an EMBL/GenBank/DDBJ whole genome shotgun (WGS) entry which is preliminary data.</text>
</comment>
<reference evidence="1" key="1">
    <citation type="journal article" date="2014" name="Front. Microbiol.">
        <title>High frequency of phylogenetically diverse reductive dehalogenase-homologous genes in deep subseafloor sedimentary metagenomes.</title>
        <authorList>
            <person name="Kawai M."/>
            <person name="Futagami T."/>
            <person name="Toyoda A."/>
            <person name="Takaki Y."/>
            <person name="Nishi S."/>
            <person name="Hori S."/>
            <person name="Arai W."/>
            <person name="Tsubouchi T."/>
            <person name="Morono Y."/>
            <person name="Uchiyama I."/>
            <person name="Ito T."/>
            <person name="Fujiyama A."/>
            <person name="Inagaki F."/>
            <person name="Takami H."/>
        </authorList>
    </citation>
    <scope>NUCLEOTIDE SEQUENCE</scope>
    <source>
        <strain evidence="1">Expedition CK06-06</strain>
    </source>
</reference>
<dbReference type="AlphaFoldDB" id="X0RMU1"/>
<accession>X0RMU1</accession>
<proteinExistence type="predicted"/>
<sequence>REEDSELYAFIDTLTADLVEKLERLKDGELILRGNEEYWKFVTRALRDAKTSVQTIDVNTDPDMMSHWSERGTLSEYYDCTLEVLRRGFSFTRVFVFKKANSLDSDGGLQVSFLEELRRQRSDGVEVLLVWLEDLHSAEPRISVTRDYMIFGADKVIHAETPQGLPYYEEAIVTTSEATLRKYSSLHDSIRRRAYTLEQVEARAWEHRSHGGN</sequence>
<organism evidence="1">
    <name type="scientific">marine sediment metagenome</name>
    <dbReference type="NCBI Taxonomy" id="412755"/>
    <lineage>
        <taxon>unclassified sequences</taxon>
        <taxon>metagenomes</taxon>
        <taxon>ecological metagenomes</taxon>
    </lineage>
</organism>
<evidence type="ECO:0000313" key="1">
    <source>
        <dbReference type="EMBL" id="GAF70118.1"/>
    </source>
</evidence>
<name>X0RMU1_9ZZZZ</name>
<feature type="non-terminal residue" evidence="1">
    <location>
        <position position="1"/>
    </location>
</feature>
<dbReference type="EMBL" id="BARS01002614">
    <property type="protein sequence ID" value="GAF70118.1"/>
    <property type="molecule type" value="Genomic_DNA"/>
</dbReference>